<keyword evidence="2" id="KW-1185">Reference proteome</keyword>
<name>A0ABR2R6T1_9ROSI</name>
<evidence type="ECO:0000313" key="1">
    <source>
        <dbReference type="EMBL" id="KAK9008653.1"/>
    </source>
</evidence>
<evidence type="ECO:0000313" key="2">
    <source>
        <dbReference type="Proteomes" id="UP001396334"/>
    </source>
</evidence>
<reference evidence="1 2" key="1">
    <citation type="journal article" date="2024" name="G3 (Bethesda)">
        <title>Genome assembly of Hibiscus sabdariffa L. provides insights into metabolisms of medicinal natural products.</title>
        <authorList>
            <person name="Kim T."/>
        </authorList>
    </citation>
    <scope>NUCLEOTIDE SEQUENCE [LARGE SCALE GENOMIC DNA]</scope>
    <source>
        <strain evidence="1">TK-2024</strain>
        <tissue evidence="1">Old leaves</tissue>
    </source>
</reference>
<gene>
    <name evidence="1" type="ORF">V6N11_075539</name>
</gene>
<dbReference type="EMBL" id="JBBPBN010000026">
    <property type="protein sequence ID" value="KAK9008653.1"/>
    <property type="molecule type" value="Genomic_DNA"/>
</dbReference>
<sequence>MHHRFLPALLWEGTLKEHRHSGNAPRLEKHDTTVLQARLGMLALTLSIDIFFGVKTNRSSSVKSLPASANRDSTSGASILSRISQHRLRLWSQHPVMEHLYKVHHQLY</sequence>
<organism evidence="1 2">
    <name type="scientific">Hibiscus sabdariffa</name>
    <name type="common">roselle</name>
    <dbReference type="NCBI Taxonomy" id="183260"/>
    <lineage>
        <taxon>Eukaryota</taxon>
        <taxon>Viridiplantae</taxon>
        <taxon>Streptophyta</taxon>
        <taxon>Embryophyta</taxon>
        <taxon>Tracheophyta</taxon>
        <taxon>Spermatophyta</taxon>
        <taxon>Magnoliopsida</taxon>
        <taxon>eudicotyledons</taxon>
        <taxon>Gunneridae</taxon>
        <taxon>Pentapetalae</taxon>
        <taxon>rosids</taxon>
        <taxon>malvids</taxon>
        <taxon>Malvales</taxon>
        <taxon>Malvaceae</taxon>
        <taxon>Malvoideae</taxon>
        <taxon>Hibiscus</taxon>
    </lineage>
</organism>
<accession>A0ABR2R6T1</accession>
<comment type="caution">
    <text evidence="1">The sequence shown here is derived from an EMBL/GenBank/DDBJ whole genome shotgun (WGS) entry which is preliminary data.</text>
</comment>
<proteinExistence type="predicted"/>
<dbReference type="Proteomes" id="UP001396334">
    <property type="component" value="Unassembled WGS sequence"/>
</dbReference>
<protein>
    <submittedName>
        <fullName evidence="1">Uncharacterized protein</fullName>
    </submittedName>
</protein>